<accession>A0A2D4EPQ2</accession>
<feature type="region of interest" description="Disordered" evidence="1">
    <location>
        <begin position="81"/>
        <end position="110"/>
    </location>
</feature>
<protein>
    <submittedName>
        <fullName evidence="2">Uncharacterized protein</fullName>
    </submittedName>
</protein>
<reference evidence="2" key="2">
    <citation type="submission" date="2017-11" db="EMBL/GenBank/DDBJ databases">
        <title>Coralsnake Venomics: Analyses of Venom Gland Transcriptomes and Proteomes of Six Brazilian Taxa.</title>
        <authorList>
            <person name="Aird S.D."/>
            <person name="Jorge da Silva N."/>
            <person name="Qiu L."/>
            <person name="Villar-Briones A."/>
            <person name="Aparecida-Saddi V."/>
            <person name="Campos-Telles M.P."/>
            <person name="Grau M."/>
            <person name="Mikheyev A.S."/>
        </authorList>
    </citation>
    <scope>NUCLEOTIDE SEQUENCE</scope>
    <source>
        <tissue evidence="2">Venom_gland</tissue>
    </source>
</reference>
<name>A0A2D4EPQ2_MICCO</name>
<dbReference type="AlphaFoldDB" id="A0A2D4EPQ2"/>
<evidence type="ECO:0000256" key="1">
    <source>
        <dbReference type="SAM" id="MobiDB-lite"/>
    </source>
</evidence>
<evidence type="ECO:0000313" key="2">
    <source>
        <dbReference type="EMBL" id="LAA37187.1"/>
    </source>
</evidence>
<organism evidence="2">
    <name type="scientific">Micrurus corallinus</name>
    <name type="common">Brazilian coral snake</name>
    <dbReference type="NCBI Taxonomy" id="54390"/>
    <lineage>
        <taxon>Eukaryota</taxon>
        <taxon>Metazoa</taxon>
        <taxon>Chordata</taxon>
        <taxon>Craniata</taxon>
        <taxon>Vertebrata</taxon>
        <taxon>Euteleostomi</taxon>
        <taxon>Lepidosauria</taxon>
        <taxon>Squamata</taxon>
        <taxon>Bifurcata</taxon>
        <taxon>Unidentata</taxon>
        <taxon>Episquamata</taxon>
        <taxon>Toxicofera</taxon>
        <taxon>Serpentes</taxon>
        <taxon>Colubroidea</taxon>
        <taxon>Elapidae</taxon>
        <taxon>Elapinae</taxon>
        <taxon>Micrurus</taxon>
    </lineage>
</organism>
<dbReference type="EMBL" id="IACJ01009394">
    <property type="protein sequence ID" value="LAA37187.1"/>
    <property type="molecule type" value="Transcribed_RNA"/>
</dbReference>
<sequence>MNSMYDYFVEQMKQQNVFVLFHILAFHSFRILQSIIDFQFFPYLSVCMPCPLSAFSPQQQWWYATGSAWFKKKGLRQSAERRGAKASYDHLRGGEKASEDQLRGGKKASS</sequence>
<proteinExistence type="predicted"/>
<feature type="compositionally biased region" description="Basic and acidic residues" evidence="1">
    <location>
        <begin position="81"/>
        <end position="103"/>
    </location>
</feature>
<reference evidence="2" key="1">
    <citation type="submission" date="2017-07" db="EMBL/GenBank/DDBJ databases">
        <authorList>
            <person name="Mikheyev A."/>
            <person name="Grau M."/>
        </authorList>
    </citation>
    <scope>NUCLEOTIDE SEQUENCE</scope>
    <source>
        <tissue evidence="2">Venom_gland</tissue>
    </source>
</reference>